<feature type="transmembrane region" description="Helical" evidence="14">
    <location>
        <begin position="170"/>
        <end position="194"/>
    </location>
</feature>
<keyword evidence="7 14" id="KW-0812">Transmembrane</keyword>
<feature type="transmembrane region" description="Helical" evidence="14">
    <location>
        <begin position="206"/>
        <end position="226"/>
    </location>
</feature>
<evidence type="ECO:0000256" key="8">
    <source>
        <dbReference type="ARBA" id="ARBA00022824"/>
    </source>
</evidence>
<name>A0A0L0SG84_ALLM3</name>
<evidence type="ECO:0000256" key="6">
    <source>
        <dbReference type="ARBA" id="ARBA00022679"/>
    </source>
</evidence>
<gene>
    <name evidence="15" type="ORF">AMAG_06334</name>
</gene>
<evidence type="ECO:0000256" key="10">
    <source>
        <dbReference type="ARBA" id="ARBA00023136"/>
    </source>
</evidence>
<evidence type="ECO:0000256" key="4">
    <source>
        <dbReference type="ARBA" id="ARBA00015561"/>
    </source>
</evidence>
<evidence type="ECO:0000256" key="2">
    <source>
        <dbReference type="ARBA" id="ARBA00004922"/>
    </source>
</evidence>
<accession>A0A0L0SG84</accession>
<dbReference type="OMA" id="DWETYMI"/>
<comment type="pathway">
    <text evidence="2 14">Protein modification; protein glycosylation.</text>
</comment>
<feature type="transmembrane region" description="Helical" evidence="14">
    <location>
        <begin position="99"/>
        <end position="122"/>
    </location>
</feature>
<comment type="catalytic activity">
    <reaction evidence="12 14">
        <text>an alpha-D-Man-(1-&gt;2)-alpha-D-Man-(1-&gt;2)-alpha-D-Man-(1-&gt;3)-[alpha-D-Man-(1-&gt;6)]-beta-D-Man-(1-&gt;4)-beta-D-GlcNAc-(1-&gt;4)-alpha-D-GlcNAc-diphospho-di-trans,poly-cis-dolichol + a di-trans,poly-cis-dolichyl beta-D-mannosyl phosphate = an alpha-D-Man-(1-&gt;2)-alpha-D-Man-(1-&gt;2)-alpha-D-Man-(1-&gt;3)-[alpha-D-Man-(1-&gt;3)-alpha-D-Man-(1-&gt;6)]-beta-D-Man-(1-&gt;4)-beta-D-GlcNAc-(1-&gt;4)-alpha-D-GlcNAc-diphospho-di-trans,poly-cis-dolichol + a di-trans,poly-cis-dolichyl phosphate + H(+)</text>
        <dbReference type="Rhea" id="RHEA:29527"/>
        <dbReference type="Rhea" id="RHEA-COMP:19498"/>
        <dbReference type="Rhea" id="RHEA-COMP:19501"/>
        <dbReference type="Rhea" id="RHEA-COMP:19516"/>
        <dbReference type="Rhea" id="RHEA-COMP:19517"/>
        <dbReference type="ChEBI" id="CHEBI:15378"/>
        <dbReference type="ChEBI" id="CHEBI:57683"/>
        <dbReference type="ChEBI" id="CHEBI:58211"/>
        <dbReference type="ChEBI" id="CHEBI:132515"/>
        <dbReference type="ChEBI" id="CHEBI:132516"/>
        <dbReference type="EC" id="2.4.1.258"/>
    </reaction>
    <physiologicalReaction direction="left-to-right" evidence="12 14">
        <dbReference type="Rhea" id="RHEA:29528"/>
    </physiologicalReaction>
</comment>
<feature type="transmembrane region" description="Helical" evidence="14">
    <location>
        <begin position="20"/>
        <end position="38"/>
    </location>
</feature>
<dbReference type="EMBL" id="GG745338">
    <property type="protein sequence ID" value="KNE61516.1"/>
    <property type="molecule type" value="Genomic_DNA"/>
</dbReference>
<evidence type="ECO:0000256" key="14">
    <source>
        <dbReference type="RuleBase" id="RU364047"/>
    </source>
</evidence>
<keyword evidence="6 14" id="KW-0808">Transferase</keyword>
<sequence length="459" mass="51324">MDAARTALTRVAKEADRHPFTIMATLVALEVIFDYVLIARVPYTEIDWSTYMQQVDLVLAGERDYSAISGDTGPLVYPAGHVWIYRSLHAATNGGTNRIVAQFLFTALHCLTLGVVMILYRACQIPVVTFPLLCLSKRLHSIYVLRLFNDPFVTLFTMASLLALTRNRAWIASTLFSLGLSVKMSALLVAPALLYQLAMRHGPLGFFAHVLLIVTIQFGAALPFLMHAPHAYLSRAFDMSRVFMHKWTVNWRFVPESAFVSPSFALVLVSIWLALIVGMLVWWNARHQRGLPSALARWFVRGKPGAPRNVWDGPRATVTLAFVVQLVGITTARSLHYQFYAWYAMSLPMLVQVTDWTWPTRLAMLVAIEYCWNVFPSTSFSSGLLLVSHLALLVGVMRGHVFTAAAAPVHERRHSVRRRSIQAAVYKATTTARDPAAAGPQRRMSIQKTVNVRQGSLAQ</sequence>
<evidence type="ECO:0000313" key="16">
    <source>
        <dbReference type="Proteomes" id="UP000054350"/>
    </source>
</evidence>
<evidence type="ECO:0000256" key="3">
    <source>
        <dbReference type="ARBA" id="ARBA00011964"/>
    </source>
</evidence>
<dbReference type="PANTHER" id="PTHR12646">
    <property type="entry name" value="NOT56 - RELATED"/>
    <property type="match status" value="1"/>
</dbReference>
<keyword evidence="10 14" id="KW-0472">Membrane</keyword>
<dbReference type="UniPathway" id="UPA00378"/>
<reference evidence="15 16" key="1">
    <citation type="submission" date="2009-11" db="EMBL/GenBank/DDBJ databases">
        <title>Annotation of Allomyces macrogynus ATCC 38327.</title>
        <authorList>
            <consortium name="The Broad Institute Genome Sequencing Platform"/>
            <person name="Russ C."/>
            <person name="Cuomo C."/>
            <person name="Burger G."/>
            <person name="Gray M.W."/>
            <person name="Holland P.W.H."/>
            <person name="King N."/>
            <person name="Lang F.B.F."/>
            <person name="Roger A.J."/>
            <person name="Ruiz-Trillo I."/>
            <person name="Young S.K."/>
            <person name="Zeng Q."/>
            <person name="Gargeya S."/>
            <person name="Fitzgerald M."/>
            <person name="Haas B."/>
            <person name="Abouelleil A."/>
            <person name="Alvarado L."/>
            <person name="Arachchi H.M."/>
            <person name="Berlin A."/>
            <person name="Chapman S.B."/>
            <person name="Gearin G."/>
            <person name="Goldberg J."/>
            <person name="Griggs A."/>
            <person name="Gujja S."/>
            <person name="Hansen M."/>
            <person name="Heiman D."/>
            <person name="Howarth C."/>
            <person name="Larimer J."/>
            <person name="Lui A."/>
            <person name="MacDonald P.J.P."/>
            <person name="McCowen C."/>
            <person name="Montmayeur A."/>
            <person name="Murphy C."/>
            <person name="Neiman D."/>
            <person name="Pearson M."/>
            <person name="Priest M."/>
            <person name="Roberts A."/>
            <person name="Saif S."/>
            <person name="Shea T."/>
            <person name="Sisk P."/>
            <person name="Stolte C."/>
            <person name="Sykes S."/>
            <person name="Wortman J."/>
            <person name="Nusbaum C."/>
            <person name="Birren B."/>
        </authorList>
    </citation>
    <scope>NUCLEOTIDE SEQUENCE [LARGE SCALE GENOMIC DNA]</scope>
    <source>
        <strain evidence="15 16">ATCC 38327</strain>
    </source>
</reference>
<evidence type="ECO:0000313" key="15">
    <source>
        <dbReference type="EMBL" id="KNE61516.1"/>
    </source>
</evidence>
<dbReference type="Proteomes" id="UP000054350">
    <property type="component" value="Unassembled WGS sequence"/>
</dbReference>
<dbReference type="GO" id="GO:0005789">
    <property type="term" value="C:endoplasmic reticulum membrane"/>
    <property type="evidence" value="ECO:0007669"/>
    <property type="project" value="UniProtKB-SubCell"/>
</dbReference>
<dbReference type="AlphaFoldDB" id="A0A0L0SG84"/>
<organism evidence="15 16">
    <name type="scientific">Allomyces macrogynus (strain ATCC 38327)</name>
    <name type="common">Allomyces javanicus var. macrogynus</name>
    <dbReference type="NCBI Taxonomy" id="578462"/>
    <lineage>
        <taxon>Eukaryota</taxon>
        <taxon>Fungi</taxon>
        <taxon>Fungi incertae sedis</taxon>
        <taxon>Blastocladiomycota</taxon>
        <taxon>Blastocladiomycetes</taxon>
        <taxon>Blastocladiales</taxon>
        <taxon>Blastocladiaceae</taxon>
        <taxon>Allomyces</taxon>
    </lineage>
</organism>
<dbReference type="InterPro" id="IPR007873">
    <property type="entry name" value="Glycosyltransferase_ALG3"/>
</dbReference>
<feature type="transmembrane region" description="Helical" evidence="14">
    <location>
        <begin position="259"/>
        <end position="283"/>
    </location>
</feature>
<evidence type="ECO:0000256" key="1">
    <source>
        <dbReference type="ARBA" id="ARBA00004477"/>
    </source>
</evidence>
<proteinExistence type="inferred from homology"/>
<feature type="transmembrane region" description="Helical" evidence="14">
    <location>
        <begin position="384"/>
        <end position="409"/>
    </location>
</feature>
<dbReference type="VEuPathDB" id="FungiDB:AMAG_06334"/>
<keyword evidence="5 14" id="KW-0328">Glycosyltransferase</keyword>
<evidence type="ECO:0000256" key="7">
    <source>
        <dbReference type="ARBA" id="ARBA00022692"/>
    </source>
</evidence>
<feature type="transmembrane region" description="Helical" evidence="14">
    <location>
        <begin position="143"/>
        <end position="164"/>
    </location>
</feature>
<evidence type="ECO:0000256" key="11">
    <source>
        <dbReference type="ARBA" id="ARBA00044743"/>
    </source>
</evidence>
<evidence type="ECO:0000256" key="13">
    <source>
        <dbReference type="ARBA" id="ARBA00093457"/>
    </source>
</evidence>
<evidence type="ECO:0000256" key="12">
    <source>
        <dbReference type="ARBA" id="ARBA00049506"/>
    </source>
</evidence>
<comment type="similarity">
    <text evidence="13">Belongs to the glycosyltransferase ALG3 family.</text>
</comment>
<dbReference type="STRING" id="578462.A0A0L0SG84"/>
<protein>
    <recommendedName>
        <fullName evidence="4 14">Dol-P-Man:Man(5)GlcNAc(2)-PP-Dol alpha-1,3-mannosyltransferase</fullName>
        <ecNumber evidence="3 14">2.4.1.258</ecNumber>
    </recommendedName>
    <alternativeName>
        <fullName evidence="14">Dol-P-Man-dependent alpha(1-3)-mannosyltransferase</fullName>
    </alternativeName>
</protein>
<dbReference type="eggNOG" id="KOG2762">
    <property type="taxonomic scope" value="Eukaryota"/>
</dbReference>
<feature type="transmembrane region" description="Helical" evidence="14">
    <location>
        <begin position="339"/>
        <end position="358"/>
    </location>
</feature>
<comment type="subcellular location">
    <subcellularLocation>
        <location evidence="1 14">Endoplasmic reticulum membrane</location>
        <topology evidence="1 14">Multi-pass membrane protein</topology>
    </subcellularLocation>
</comment>
<reference evidence="15 16" key="2">
    <citation type="submission" date="2009-11" db="EMBL/GenBank/DDBJ databases">
        <title>The Genome Sequence of Allomyces macrogynus strain ATCC 38327.</title>
        <authorList>
            <consortium name="The Broad Institute Genome Sequencing Platform"/>
            <person name="Russ C."/>
            <person name="Cuomo C."/>
            <person name="Shea T."/>
            <person name="Young S.K."/>
            <person name="Zeng Q."/>
            <person name="Koehrsen M."/>
            <person name="Haas B."/>
            <person name="Borodovsky M."/>
            <person name="Guigo R."/>
            <person name="Alvarado L."/>
            <person name="Berlin A."/>
            <person name="Borenstein D."/>
            <person name="Chen Z."/>
            <person name="Engels R."/>
            <person name="Freedman E."/>
            <person name="Gellesch M."/>
            <person name="Goldberg J."/>
            <person name="Griggs A."/>
            <person name="Gujja S."/>
            <person name="Heiman D."/>
            <person name="Hepburn T."/>
            <person name="Howarth C."/>
            <person name="Jen D."/>
            <person name="Larson L."/>
            <person name="Lewis B."/>
            <person name="Mehta T."/>
            <person name="Park D."/>
            <person name="Pearson M."/>
            <person name="Roberts A."/>
            <person name="Saif S."/>
            <person name="Shenoy N."/>
            <person name="Sisk P."/>
            <person name="Stolte C."/>
            <person name="Sykes S."/>
            <person name="Walk T."/>
            <person name="White J."/>
            <person name="Yandava C."/>
            <person name="Burger G."/>
            <person name="Gray M.W."/>
            <person name="Holland P.W.H."/>
            <person name="King N."/>
            <person name="Lang F.B.F."/>
            <person name="Roger A.J."/>
            <person name="Ruiz-Trillo I."/>
            <person name="Lander E."/>
            <person name="Nusbaum C."/>
        </authorList>
    </citation>
    <scope>NUCLEOTIDE SEQUENCE [LARGE SCALE GENOMIC DNA]</scope>
    <source>
        <strain evidence="15 16">ATCC 38327</strain>
    </source>
</reference>
<dbReference type="PANTHER" id="PTHR12646:SF0">
    <property type="entry name" value="DOL-P-MAN:MAN(5)GLCNAC(2)-PP-DOL ALPHA-1,3-MANNOSYLTRANSFERASE"/>
    <property type="match status" value="1"/>
</dbReference>
<keyword evidence="16" id="KW-1185">Reference proteome</keyword>
<comment type="function">
    <text evidence="11 14">Dol-P-Man:Man(5)GlcNAc(2)-PP-Dol alpha-1,3-mannosyltransferase that operates in the biosynthetic pathway of dolichol-linked oligosaccharides, the glycan precursors employed in protein asparagine (N)-glycosylation. The assembly of dolichol-linked oligosaccharides begins on the cytosolic side of the endoplasmic reticulum membrane and finishes in its lumen. The sequential addition of sugars to dolichol pyrophosphate produces dolichol-linked oligosaccharides containing fourteen sugars, including two GlcNAcs, nine mannoses and three glucoses. Once assembled, the oligosaccharide is transferred from the lipid to nascent proteins by oligosaccharyltransferases. In the lumen of the endoplasmic reticulum, adds the first dolichyl beta-D-mannosyl phosphate derived mannose in an alpha-1,3 linkage to Man(5)GlcNAc(2)-PP-dolichol to produce Man(6)GlcNAc(2)-PP-dolichol.</text>
</comment>
<dbReference type="EC" id="2.4.1.258" evidence="3 14"/>
<keyword evidence="8 14" id="KW-0256">Endoplasmic reticulum</keyword>
<evidence type="ECO:0000256" key="9">
    <source>
        <dbReference type="ARBA" id="ARBA00022989"/>
    </source>
</evidence>
<dbReference type="OrthoDB" id="20028at2759"/>
<keyword evidence="9 14" id="KW-1133">Transmembrane helix</keyword>
<evidence type="ECO:0000256" key="5">
    <source>
        <dbReference type="ARBA" id="ARBA00022676"/>
    </source>
</evidence>
<dbReference type="Pfam" id="PF05208">
    <property type="entry name" value="ALG3"/>
    <property type="match status" value="1"/>
</dbReference>
<dbReference type="GO" id="GO:0052925">
    <property type="term" value="F:dol-P-Man:Man(5)GlcNAc(2)-PP-Dol alpha-1,3-mannosyltransferase activity"/>
    <property type="evidence" value="ECO:0007669"/>
    <property type="project" value="UniProtKB-EC"/>
</dbReference>